<dbReference type="AlphaFoldDB" id="A0A024FU93"/>
<accession>A0A024FU93</accession>
<dbReference type="InParanoid" id="A0A024FU93"/>
<dbReference type="EMBL" id="CAIX01000310">
    <property type="protein sequence ID" value="CCI10596.1"/>
    <property type="molecule type" value="Genomic_DNA"/>
</dbReference>
<reference evidence="2 3" key="1">
    <citation type="submission" date="2012-05" db="EMBL/GenBank/DDBJ databases">
        <title>Recombination and specialization in a pathogen metapopulation.</title>
        <authorList>
            <person name="Gardiner A."/>
            <person name="Kemen E."/>
            <person name="Schultz-Larsen T."/>
            <person name="MacLean D."/>
            <person name="Van Oosterhout C."/>
            <person name="Jones J.D.G."/>
        </authorList>
    </citation>
    <scope>NUCLEOTIDE SEQUENCE [LARGE SCALE GENOMIC DNA]</scope>
    <source>
        <strain evidence="2 3">Ac Nc2</strain>
    </source>
</reference>
<protein>
    <submittedName>
        <fullName evidence="2">Uncharacterized protein</fullName>
    </submittedName>
</protein>
<feature type="chain" id="PRO_5001531883" evidence="1">
    <location>
        <begin position="22"/>
        <end position="161"/>
    </location>
</feature>
<proteinExistence type="predicted"/>
<keyword evidence="1" id="KW-0732">Signal</keyword>
<gene>
    <name evidence="2" type="ORF">BN9_108950</name>
</gene>
<comment type="caution">
    <text evidence="2">The sequence shown here is derived from an EMBL/GenBank/DDBJ whole genome shotgun (WGS) entry which is preliminary data.</text>
</comment>
<name>A0A024FU93_9STRA</name>
<dbReference type="Proteomes" id="UP000053237">
    <property type="component" value="Unassembled WGS sequence"/>
</dbReference>
<keyword evidence="3" id="KW-1185">Reference proteome</keyword>
<organism evidence="2 3">
    <name type="scientific">Albugo candida</name>
    <dbReference type="NCBI Taxonomy" id="65357"/>
    <lineage>
        <taxon>Eukaryota</taxon>
        <taxon>Sar</taxon>
        <taxon>Stramenopiles</taxon>
        <taxon>Oomycota</taxon>
        <taxon>Peronosporomycetes</taxon>
        <taxon>Albuginales</taxon>
        <taxon>Albuginaceae</taxon>
        <taxon>Albugo</taxon>
    </lineage>
</organism>
<sequence length="161" mass="17761">MVSIALIVVGLIASATTNVEGSADSLRPTPINNDFGSTVRRSKSCPMIPATLYKGLRTPPPPECNEKCQASKFQKLIEDIVKTLFIKDAQSSAQEIRKIAKSYLSSTAPDEHYFEAVLHYIGAQSYALAYYASLVDHSNPNVQFMQSFALYIVSACFFQQK</sequence>
<evidence type="ECO:0000313" key="3">
    <source>
        <dbReference type="Proteomes" id="UP000053237"/>
    </source>
</evidence>
<evidence type="ECO:0000313" key="2">
    <source>
        <dbReference type="EMBL" id="CCI10596.1"/>
    </source>
</evidence>
<evidence type="ECO:0000256" key="1">
    <source>
        <dbReference type="SAM" id="SignalP"/>
    </source>
</evidence>
<feature type="signal peptide" evidence="1">
    <location>
        <begin position="1"/>
        <end position="21"/>
    </location>
</feature>